<evidence type="ECO:0000313" key="3">
    <source>
        <dbReference type="Proteomes" id="UP001145145"/>
    </source>
</evidence>
<dbReference type="Gene3D" id="3.40.50.10850">
    <property type="entry name" value="Ntrc-like two-domain protein"/>
    <property type="match status" value="1"/>
</dbReference>
<reference evidence="1" key="2">
    <citation type="submission" date="2022-11" db="EMBL/GenBank/DDBJ databases">
        <title>Draft genome sequence of Sellimonas catena strain 12EGH17.</title>
        <authorList>
            <person name="Hisatomi A."/>
            <person name="Ohkuma M."/>
            <person name="Sakamoto M."/>
        </authorList>
    </citation>
    <scope>NUCLEOTIDE SEQUENCE</scope>
    <source>
        <strain evidence="1">12EGH17</strain>
    </source>
</reference>
<dbReference type="AlphaFoldDB" id="A0A9W6C4P7"/>
<reference evidence="1 3" key="5">
    <citation type="journal article" date="2023" name="Int. J. Syst. Evol. Microbiol.">
        <title>Sellimonas catena sp. nov., isolated from human faeces.</title>
        <authorList>
            <person name="Hisatomi A."/>
            <person name="Ohkuma M."/>
            <person name="Sakamoto M."/>
        </authorList>
    </citation>
    <scope>NUCLEOTIDE SEQUENCE [LARGE SCALE GENOMIC DNA]</scope>
    <source>
        <strain evidence="1 3">12EGH17</strain>
        <strain evidence="2">18CBH55</strain>
    </source>
</reference>
<reference evidence="2" key="4">
    <citation type="submission" date="2022-11" db="EMBL/GenBank/DDBJ databases">
        <title>Draft genome sequence of Sellimonas catena strain 18CBH55.</title>
        <authorList>
            <person name="Hisatomi A."/>
            <person name="Ohkuma M."/>
            <person name="Sakamoto M."/>
        </authorList>
    </citation>
    <scope>NUCLEOTIDE SEQUENCE</scope>
    <source>
        <strain evidence="2">18CBH55</strain>
    </source>
</reference>
<accession>A0A9W6C4P7</accession>
<dbReference type="Gene3D" id="3.40.50.300">
    <property type="entry name" value="P-loop containing nucleotide triphosphate hydrolases"/>
    <property type="match status" value="1"/>
</dbReference>
<protein>
    <submittedName>
        <fullName evidence="1">Uncharacterized protein</fullName>
    </submittedName>
</protein>
<dbReference type="Proteomes" id="UP001145094">
    <property type="component" value="Unassembled WGS sequence"/>
</dbReference>
<reference evidence="2" key="3">
    <citation type="submission" date="2022-11" db="EMBL/GenBank/DDBJ databases">
        <title>Draft genome sequence of Sellimonas catena strain 18CBH55.</title>
        <authorList>
            <person name="Atsushi H."/>
            <person name="Moriya O."/>
            <person name="Mitsuo S."/>
        </authorList>
    </citation>
    <scope>NUCLEOTIDE SEQUENCE</scope>
    <source>
        <strain evidence="2">18CBH55</strain>
    </source>
</reference>
<reference evidence="1" key="1">
    <citation type="submission" date="2022-11" db="EMBL/GenBank/DDBJ databases">
        <title>Draft genome sequence of Sellimonas catena strain 12EGH17.</title>
        <authorList>
            <person name="Atsushi H."/>
            <person name="Moriya O."/>
            <person name="Mitsuo S."/>
        </authorList>
    </citation>
    <scope>NUCLEOTIDE SEQUENCE</scope>
    <source>
        <strain evidence="1">12EGH17</strain>
    </source>
</reference>
<evidence type="ECO:0000313" key="2">
    <source>
        <dbReference type="EMBL" id="GLG90886.1"/>
    </source>
</evidence>
<comment type="caution">
    <text evidence="1">The sequence shown here is derived from an EMBL/GenBank/DDBJ whole genome shotgun (WGS) entry which is preliminary data.</text>
</comment>
<keyword evidence="3" id="KW-1185">Reference proteome</keyword>
<proteinExistence type="predicted"/>
<sequence length="356" mass="41508">MYVLRLADMIADREELDLQVQVCTSFEQEERLEEFQEAELLLIGDEIPYEKRQTSRAARRFVLTSQEGAEVGEEEVPVYKYQSVHKIFARIMEVCLDHDRAGLFQVPRRDNQRLIVVYSPIHRIGKTRFARALGYELSRDEETLYINMQEYPGWGMHREEKSASLADLLYYSRQEQNHLGLRLTSMVQDQEGLAVLDPIPVSRDLKEVAWEDWNSLILQILKKGPYQNMILDLSESVQGLFEILKMCDEWYLPYIEDEDEERKLEQFFDTLELMGCRKLRQKARMTEMKGEPEICVKKALQYDKNTAYGKAAGAGHGEAGSVERNRRWRTGRIDLSGAGRVYQRQVHSAPDEDGIW</sequence>
<dbReference type="EMBL" id="BSCH01000015">
    <property type="protein sequence ID" value="GLG90886.1"/>
    <property type="molecule type" value="Genomic_DNA"/>
</dbReference>
<gene>
    <name evidence="1" type="ORF">Selli1_07560</name>
    <name evidence="2" type="ORF">Selli2_23130</name>
</gene>
<evidence type="ECO:0000313" key="1">
    <source>
        <dbReference type="EMBL" id="GLG03582.1"/>
    </source>
</evidence>
<dbReference type="EMBL" id="BSBO01000005">
    <property type="protein sequence ID" value="GLG03582.1"/>
    <property type="molecule type" value="Genomic_DNA"/>
</dbReference>
<organism evidence="1 3">
    <name type="scientific">Sellimonas catena</name>
    <dbReference type="NCBI Taxonomy" id="2994035"/>
    <lineage>
        <taxon>Bacteria</taxon>
        <taxon>Bacillati</taxon>
        <taxon>Bacillota</taxon>
        <taxon>Clostridia</taxon>
        <taxon>Lachnospirales</taxon>
        <taxon>Lachnospiraceae</taxon>
        <taxon>Sellimonas</taxon>
    </lineage>
</organism>
<dbReference type="InterPro" id="IPR027417">
    <property type="entry name" value="P-loop_NTPase"/>
</dbReference>
<name>A0A9W6C4P7_9FIRM</name>
<dbReference type="Proteomes" id="UP001145145">
    <property type="component" value="Unassembled WGS sequence"/>
</dbReference>